<dbReference type="PROSITE" id="PS50977">
    <property type="entry name" value="HTH_TETR_2"/>
    <property type="match status" value="1"/>
</dbReference>
<feature type="DNA-binding region" description="H-T-H motif" evidence="2">
    <location>
        <begin position="37"/>
        <end position="56"/>
    </location>
</feature>
<dbReference type="EMBL" id="SOCP01000003">
    <property type="protein sequence ID" value="TDV55363.1"/>
    <property type="molecule type" value="Genomic_DNA"/>
</dbReference>
<comment type="caution">
    <text evidence="4">The sequence shown here is derived from an EMBL/GenBank/DDBJ whole genome shotgun (WGS) entry which is preliminary data.</text>
</comment>
<dbReference type="InterPro" id="IPR009057">
    <property type="entry name" value="Homeodomain-like_sf"/>
</dbReference>
<dbReference type="SUPFAM" id="SSF48498">
    <property type="entry name" value="Tetracyclin repressor-like, C-terminal domain"/>
    <property type="match status" value="1"/>
</dbReference>
<evidence type="ECO:0000259" key="3">
    <source>
        <dbReference type="PROSITE" id="PS50977"/>
    </source>
</evidence>
<dbReference type="Pfam" id="PF00440">
    <property type="entry name" value="TetR_N"/>
    <property type="match status" value="1"/>
</dbReference>
<sequence length="196" mass="22224">MPMFSPHGRPRTDALHNREKILRVADDAFREGSEVVPLEEIARRAGLGRATVYRHFPDRQALGLAVTKRKLRIIVRIVKEESARHCEFREVLTTVLRAQVAHRPLVRFFRELPERFQRREADGLVELMTPSLRRAQAAGIVRRQVEPADLLLVFQMVETALDMSADHQAAKRMIDVIVDGFLVCPGHSAIASTSDS</sequence>
<feature type="domain" description="HTH tetR-type" evidence="3">
    <location>
        <begin position="15"/>
        <end position="74"/>
    </location>
</feature>
<dbReference type="Proteomes" id="UP000294927">
    <property type="component" value="Unassembled WGS sequence"/>
</dbReference>
<name>A0A4R7VYV9_9PSEU</name>
<evidence type="ECO:0000313" key="5">
    <source>
        <dbReference type="Proteomes" id="UP000294927"/>
    </source>
</evidence>
<keyword evidence="1 2" id="KW-0238">DNA-binding</keyword>
<organism evidence="4 5">
    <name type="scientific">Actinophytocola oryzae</name>
    <dbReference type="NCBI Taxonomy" id="502181"/>
    <lineage>
        <taxon>Bacteria</taxon>
        <taxon>Bacillati</taxon>
        <taxon>Actinomycetota</taxon>
        <taxon>Actinomycetes</taxon>
        <taxon>Pseudonocardiales</taxon>
        <taxon>Pseudonocardiaceae</taxon>
    </lineage>
</organism>
<dbReference type="InterPro" id="IPR001647">
    <property type="entry name" value="HTH_TetR"/>
</dbReference>
<evidence type="ECO:0000313" key="4">
    <source>
        <dbReference type="EMBL" id="TDV55363.1"/>
    </source>
</evidence>
<evidence type="ECO:0000256" key="2">
    <source>
        <dbReference type="PROSITE-ProRule" id="PRU00335"/>
    </source>
</evidence>
<dbReference type="SUPFAM" id="SSF46689">
    <property type="entry name" value="Homeodomain-like"/>
    <property type="match status" value="1"/>
</dbReference>
<accession>A0A4R7VYV9</accession>
<protein>
    <submittedName>
        <fullName evidence="4">TetR family transcriptional regulator</fullName>
    </submittedName>
</protein>
<dbReference type="PANTHER" id="PTHR30055:SF223">
    <property type="entry name" value="HTH-TYPE TRANSCRIPTIONAL REGULATOR UIDR"/>
    <property type="match status" value="1"/>
</dbReference>
<dbReference type="PANTHER" id="PTHR30055">
    <property type="entry name" value="HTH-TYPE TRANSCRIPTIONAL REGULATOR RUTR"/>
    <property type="match status" value="1"/>
</dbReference>
<keyword evidence="5" id="KW-1185">Reference proteome</keyword>
<dbReference type="InterPro" id="IPR036271">
    <property type="entry name" value="Tet_transcr_reg_TetR-rel_C_sf"/>
</dbReference>
<proteinExistence type="predicted"/>
<dbReference type="GO" id="GO:0000976">
    <property type="term" value="F:transcription cis-regulatory region binding"/>
    <property type="evidence" value="ECO:0007669"/>
    <property type="project" value="TreeGrafter"/>
</dbReference>
<dbReference type="InterPro" id="IPR050109">
    <property type="entry name" value="HTH-type_TetR-like_transc_reg"/>
</dbReference>
<evidence type="ECO:0000256" key="1">
    <source>
        <dbReference type="ARBA" id="ARBA00023125"/>
    </source>
</evidence>
<dbReference type="AlphaFoldDB" id="A0A4R7VYV9"/>
<dbReference type="GO" id="GO:0003700">
    <property type="term" value="F:DNA-binding transcription factor activity"/>
    <property type="evidence" value="ECO:0007669"/>
    <property type="project" value="TreeGrafter"/>
</dbReference>
<dbReference type="Gene3D" id="1.10.357.10">
    <property type="entry name" value="Tetracycline Repressor, domain 2"/>
    <property type="match status" value="1"/>
</dbReference>
<dbReference type="RefSeq" id="WP_243866338.1">
    <property type="nucleotide sequence ID" value="NZ_SOCP01000003.1"/>
</dbReference>
<gene>
    <name evidence="4" type="ORF">CLV71_103604</name>
</gene>
<reference evidence="4 5" key="1">
    <citation type="submission" date="2019-03" db="EMBL/GenBank/DDBJ databases">
        <title>Genomic Encyclopedia of Archaeal and Bacterial Type Strains, Phase II (KMG-II): from individual species to whole genera.</title>
        <authorList>
            <person name="Goeker M."/>
        </authorList>
    </citation>
    <scope>NUCLEOTIDE SEQUENCE [LARGE SCALE GENOMIC DNA]</scope>
    <source>
        <strain evidence="4 5">DSM 45499</strain>
    </source>
</reference>
<dbReference type="InterPro" id="IPR049445">
    <property type="entry name" value="TetR_SbtR-like_C"/>
</dbReference>
<dbReference type="Pfam" id="PF21597">
    <property type="entry name" value="TetR_C_43"/>
    <property type="match status" value="1"/>
</dbReference>